<keyword evidence="3" id="KW-1185">Reference proteome</keyword>
<protein>
    <recommendedName>
        <fullName evidence="4">Retrotransposon Copia-like N-terminal domain-containing protein</fullName>
    </recommendedName>
</protein>
<comment type="caution">
    <text evidence="2">The sequence shown here is derived from an EMBL/GenBank/DDBJ whole genome shotgun (WGS) entry which is preliminary data.</text>
</comment>
<feature type="compositionally biased region" description="Low complexity" evidence="1">
    <location>
        <begin position="1"/>
        <end position="17"/>
    </location>
</feature>
<evidence type="ECO:0000256" key="1">
    <source>
        <dbReference type="SAM" id="MobiDB-lite"/>
    </source>
</evidence>
<name>A0A2P5BGF8_TREOI</name>
<evidence type="ECO:0008006" key="4">
    <source>
        <dbReference type="Google" id="ProtNLM"/>
    </source>
</evidence>
<evidence type="ECO:0000313" key="2">
    <source>
        <dbReference type="EMBL" id="PON47862.1"/>
    </source>
</evidence>
<accession>A0A2P5BGF8</accession>
<dbReference type="PANTHER" id="PTHR47481">
    <property type="match status" value="1"/>
</dbReference>
<proteinExistence type="predicted"/>
<feature type="region of interest" description="Disordered" evidence="1">
    <location>
        <begin position="285"/>
        <end position="313"/>
    </location>
</feature>
<dbReference type="AlphaFoldDB" id="A0A2P5BGF8"/>
<feature type="compositionally biased region" description="Polar residues" evidence="1">
    <location>
        <begin position="289"/>
        <end position="299"/>
    </location>
</feature>
<dbReference type="Pfam" id="PF14223">
    <property type="entry name" value="Retrotran_gag_2"/>
    <property type="match status" value="1"/>
</dbReference>
<evidence type="ECO:0000313" key="3">
    <source>
        <dbReference type="Proteomes" id="UP000237000"/>
    </source>
</evidence>
<gene>
    <name evidence="2" type="ORF">TorRG33x02_321990</name>
</gene>
<dbReference type="PANTHER" id="PTHR47481:SF22">
    <property type="entry name" value="RETROTRANSPOSON GAG DOMAIN-CONTAINING PROTEIN"/>
    <property type="match status" value="1"/>
</dbReference>
<reference evidence="3" key="1">
    <citation type="submission" date="2016-06" db="EMBL/GenBank/DDBJ databases">
        <title>Parallel loss of symbiosis genes in relatives of nitrogen-fixing non-legume Parasponia.</title>
        <authorList>
            <person name="Van Velzen R."/>
            <person name="Holmer R."/>
            <person name="Bu F."/>
            <person name="Rutten L."/>
            <person name="Van Zeijl A."/>
            <person name="Liu W."/>
            <person name="Santuari L."/>
            <person name="Cao Q."/>
            <person name="Sharma T."/>
            <person name="Shen D."/>
            <person name="Roswanjaya Y."/>
            <person name="Wardhani T."/>
            <person name="Kalhor M.S."/>
            <person name="Jansen J."/>
            <person name="Van den Hoogen J."/>
            <person name="Gungor B."/>
            <person name="Hartog M."/>
            <person name="Hontelez J."/>
            <person name="Verver J."/>
            <person name="Yang W.-C."/>
            <person name="Schijlen E."/>
            <person name="Repin R."/>
            <person name="Schilthuizen M."/>
            <person name="Schranz E."/>
            <person name="Heidstra R."/>
            <person name="Miyata K."/>
            <person name="Fedorova E."/>
            <person name="Kohlen W."/>
            <person name="Bisseling T."/>
            <person name="Smit S."/>
            <person name="Geurts R."/>
        </authorList>
    </citation>
    <scope>NUCLEOTIDE SEQUENCE [LARGE SCALE GENOMIC DNA]</scope>
    <source>
        <strain evidence="3">cv. RG33-2</strain>
    </source>
</reference>
<organism evidence="2 3">
    <name type="scientific">Trema orientale</name>
    <name type="common">Charcoal tree</name>
    <name type="synonym">Celtis orientalis</name>
    <dbReference type="NCBI Taxonomy" id="63057"/>
    <lineage>
        <taxon>Eukaryota</taxon>
        <taxon>Viridiplantae</taxon>
        <taxon>Streptophyta</taxon>
        <taxon>Embryophyta</taxon>
        <taxon>Tracheophyta</taxon>
        <taxon>Spermatophyta</taxon>
        <taxon>Magnoliopsida</taxon>
        <taxon>eudicotyledons</taxon>
        <taxon>Gunneridae</taxon>
        <taxon>Pentapetalae</taxon>
        <taxon>rosids</taxon>
        <taxon>fabids</taxon>
        <taxon>Rosales</taxon>
        <taxon>Cannabaceae</taxon>
        <taxon>Trema</taxon>
    </lineage>
</organism>
<dbReference type="OrthoDB" id="1912561at2759"/>
<dbReference type="STRING" id="63057.A0A2P5BGF8"/>
<feature type="region of interest" description="Disordered" evidence="1">
    <location>
        <begin position="1"/>
        <end position="27"/>
    </location>
</feature>
<sequence>MASVGSSSNNPSTGNPTIQMPPTNIPNVQDQIIGAQPPLPPLPILPSMNQPFTIKLDADNYLIWKNQLLNVIIANGLEDFIDGSRPCPPRFTDPARQIVNAEYIAWQRFNRLIMSWIYASLTQGVMGQIVGYASAFEIWEALNQIYTSSSLAKITELRAKLQNLRKDGLTAIEYIQKHKNICNTLAAVGEPVSCKDHLLYLFGGLDREYNAFVTSITKRPDNLPLEEIYSLLLSYEFRLESQNASAQLSSLQANLAHLNINKKPYRPNFSNPVGHFTQNFQNRTQQFQSHPPNSNQFQPSILGKPQGKHMNQP</sequence>
<dbReference type="EMBL" id="JXTC01000527">
    <property type="protein sequence ID" value="PON47862.1"/>
    <property type="molecule type" value="Genomic_DNA"/>
</dbReference>
<dbReference type="InParanoid" id="A0A2P5BGF8"/>
<feature type="compositionally biased region" description="Polar residues" evidence="1">
    <location>
        <begin position="18"/>
        <end position="27"/>
    </location>
</feature>
<dbReference type="Proteomes" id="UP000237000">
    <property type="component" value="Unassembled WGS sequence"/>
</dbReference>